<keyword evidence="1" id="KW-0732">Signal</keyword>
<proteinExistence type="predicted"/>
<feature type="signal peptide" evidence="1">
    <location>
        <begin position="1"/>
        <end position="21"/>
    </location>
</feature>
<name>A0A165QJ20_9AGAM</name>
<protein>
    <recommendedName>
        <fullName evidence="4">Acid protease</fullName>
    </recommendedName>
</protein>
<dbReference type="EMBL" id="KV425595">
    <property type="protein sequence ID" value="KZT22495.1"/>
    <property type="molecule type" value="Genomic_DNA"/>
</dbReference>
<dbReference type="STRING" id="1314782.A0A165QJ20"/>
<reference evidence="2 3" key="1">
    <citation type="journal article" date="2016" name="Mol. Biol. Evol.">
        <title>Comparative Genomics of Early-Diverging Mushroom-Forming Fungi Provides Insights into the Origins of Lignocellulose Decay Capabilities.</title>
        <authorList>
            <person name="Nagy L.G."/>
            <person name="Riley R."/>
            <person name="Tritt A."/>
            <person name="Adam C."/>
            <person name="Daum C."/>
            <person name="Floudas D."/>
            <person name="Sun H."/>
            <person name="Yadav J.S."/>
            <person name="Pangilinan J."/>
            <person name="Larsson K.H."/>
            <person name="Matsuura K."/>
            <person name="Barry K."/>
            <person name="Labutti K."/>
            <person name="Kuo R."/>
            <person name="Ohm R.A."/>
            <person name="Bhattacharya S.S."/>
            <person name="Shirouzu T."/>
            <person name="Yoshinaga Y."/>
            <person name="Martin F.M."/>
            <person name="Grigoriev I.V."/>
            <person name="Hibbett D.S."/>
        </authorList>
    </citation>
    <scope>NUCLEOTIDE SEQUENCE [LARGE SCALE GENOMIC DNA]</scope>
    <source>
        <strain evidence="2 3">HHB14362 ss-1</strain>
    </source>
</reference>
<dbReference type="Proteomes" id="UP000076761">
    <property type="component" value="Unassembled WGS sequence"/>
</dbReference>
<evidence type="ECO:0000313" key="2">
    <source>
        <dbReference type="EMBL" id="KZT22495.1"/>
    </source>
</evidence>
<keyword evidence="3" id="KW-1185">Reference proteome</keyword>
<dbReference type="AlphaFoldDB" id="A0A165QJ20"/>
<dbReference type="OrthoDB" id="4584900at2759"/>
<sequence length="303" mass="31518">MFYYKAIVTFLLASVAALVQAAPESSTKTVLARDDGYASINPVGLTLRSLDARAPAASLASQTRSALRADYPFASRQDARRTLSPFPLLAARAVPSTCATTILSGIVGLTNSDTGAALGYIEASANTLGEYGVTSDLSSALRISFGTPACASVASYSELQITTSNDLASFTQLGFITGFSNTGTSYNLDSGLDNYAYLGGVTEDVSVLVILTLVPQSAVDLPNSFSAATSIPEGVESAVRTWNPSTNALGVQWINSEGSVAPTYLMWASGDNVVVITGDVSVFRSTFGNDARVSLTLVTEVVS</sequence>
<gene>
    <name evidence="2" type="ORF">NEOLEDRAFT_1180896</name>
</gene>
<evidence type="ECO:0000313" key="3">
    <source>
        <dbReference type="Proteomes" id="UP000076761"/>
    </source>
</evidence>
<accession>A0A165QJ20</accession>
<feature type="chain" id="PRO_5007865045" description="Acid protease" evidence="1">
    <location>
        <begin position="22"/>
        <end position="303"/>
    </location>
</feature>
<dbReference type="InParanoid" id="A0A165QJ20"/>
<evidence type="ECO:0000256" key="1">
    <source>
        <dbReference type="SAM" id="SignalP"/>
    </source>
</evidence>
<evidence type="ECO:0008006" key="4">
    <source>
        <dbReference type="Google" id="ProtNLM"/>
    </source>
</evidence>
<organism evidence="2 3">
    <name type="scientific">Neolentinus lepideus HHB14362 ss-1</name>
    <dbReference type="NCBI Taxonomy" id="1314782"/>
    <lineage>
        <taxon>Eukaryota</taxon>
        <taxon>Fungi</taxon>
        <taxon>Dikarya</taxon>
        <taxon>Basidiomycota</taxon>
        <taxon>Agaricomycotina</taxon>
        <taxon>Agaricomycetes</taxon>
        <taxon>Gloeophyllales</taxon>
        <taxon>Gloeophyllaceae</taxon>
        <taxon>Neolentinus</taxon>
    </lineage>
</organism>